<name>A0ABX4Q7L6_9PSED</name>
<dbReference type="RefSeq" id="WP_100848074.1">
    <property type="nucleotide sequence ID" value="NZ_PHHE01000001.1"/>
</dbReference>
<keyword evidence="1" id="KW-1133">Transmembrane helix</keyword>
<feature type="transmembrane region" description="Helical" evidence="1">
    <location>
        <begin position="235"/>
        <end position="256"/>
    </location>
</feature>
<protein>
    <submittedName>
        <fullName evidence="2">Uncharacterized protein</fullName>
    </submittedName>
</protein>
<feature type="transmembrane region" description="Helical" evidence="1">
    <location>
        <begin position="203"/>
        <end position="229"/>
    </location>
</feature>
<evidence type="ECO:0000256" key="1">
    <source>
        <dbReference type="SAM" id="Phobius"/>
    </source>
</evidence>
<keyword evidence="3" id="KW-1185">Reference proteome</keyword>
<proteinExistence type="predicted"/>
<organism evidence="2 3">
    <name type="scientific">Pseudomonas baetica</name>
    <dbReference type="NCBI Taxonomy" id="674054"/>
    <lineage>
        <taxon>Bacteria</taxon>
        <taxon>Pseudomonadati</taxon>
        <taxon>Pseudomonadota</taxon>
        <taxon>Gammaproteobacteria</taxon>
        <taxon>Pseudomonadales</taxon>
        <taxon>Pseudomonadaceae</taxon>
        <taxon>Pseudomonas</taxon>
    </lineage>
</organism>
<accession>A0ABX4Q7L6</accession>
<feature type="transmembrane region" description="Helical" evidence="1">
    <location>
        <begin position="116"/>
        <end position="136"/>
    </location>
</feature>
<feature type="transmembrane region" description="Helical" evidence="1">
    <location>
        <begin position="56"/>
        <end position="78"/>
    </location>
</feature>
<reference evidence="2 3" key="1">
    <citation type="submission" date="2017-11" db="EMBL/GenBank/DDBJ databases">
        <title>Genome sequencing of a diverse group of Pseudomonas species.</title>
        <authorList>
            <person name="Loper J."/>
        </authorList>
    </citation>
    <scope>NUCLEOTIDE SEQUENCE [LARGE SCALE GENOMIC DNA]</scope>
    <source>
        <strain evidence="2 3">LMG 25716</strain>
    </source>
</reference>
<evidence type="ECO:0000313" key="3">
    <source>
        <dbReference type="Proteomes" id="UP000232455"/>
    </source>
</evidence>
<dbReference type="Proteomes" id="UP000232455">
    <property type="component" value="Unassembled WGS sequence"/>
</dbReference>
<comment type="caution">
    <text evidence="2">The sequence shown here is derived from an EMBL/GenBank/DDBJ whole genome shotgun (WGS) entry which is preliminary data.</text>
</comment>
<keyword evidence="1" id="KW-0472">Membrane</keyword>
<evidence type="ECO:0000313" key="2">
    <source>
        <dbReference type="EMBL" id="PKA72761.1"/>
    </source>
</evidence>
<sequence length="287" mass="32660">MEIKQNPFSFYDFLGYFVPGSLFVYLLISISSHAAIKDSSLFKFVNVSDLKGVELYTPLILLAYISGHFINFLSAMTVEKHLNWMYGFPSKTLLGIYQDSYFTSGDDSVKKNSVRAIVALFLLPISVVDFFVNYVLGVKGLINKELDSMMKEIIKSKVVLILSSFAGLESPPKEPVRDKNYFLFIYHFALEYSVNHVPKMQNYVALFGLMRTLTFYFVILFWVAVWHLIYSGASVLVFAVAVLSMAFVAYTFYLGFIKFYRRFTLEALMAAAVACPRVIESVSTELK</sequence>
<gene>
    <name evidence="2" type="ORF">ATI02_5847</name>
</gene>
<keyword evidence="1" id="KW-0812">Transmembrane</keyword>
<dbReference type="EMBL" id="PHHE01000001">
    <property type="protein sequence ID" value="PKA72761.1"/>
    <property type="molecule type" value="Genomic_DNA"/>
</dbReference>
<feature type="transmembrane region" description="Helical" evidence="1">
    <location>
        <begin position="13"/>
        <end position="36"/>
    </location>
</feature>